<evidence type="ECO:0000259" key="3">
    <source>
        <dbReference type="PROSITE" id="PS50835"/>
    </source>
</evidence>
<feature type="domain" description="Ig-like" evidence="3">
    <location>
        <begin position="10"/>
        <end position="94"/>
    </location>
</feature>
<name>A0AAV4C8J7_9GAST</name>
<dbReference type="InterPro" id="IPR007110">
    <property type="entry name" value="Ig-like_dom"/>
</dbReference>
<dbReference type="EMBL" id="BLXT01005879">
    <property type="protein sequence ID" value="GFO27029.1"/>
    <property type="molecule type" value="Genomic_DNA"/>
</dbReference>
<feature type="non-terminal residue" evidence="4">
    <location>
        <position position="246"/>
    </location>
</feature>
<dbReference type="Pfam" id="PF00089">
    <property type="entry name" value="Trypsin"/>
    <property type="match status" value="1"/>
</dbReference>
<keyword evidence="4" id="KW-0378">Hydrolase</keyword>
<feature type="domain" description="Peptidase S1" evidence="2">
    <location>
        <begin position="119"/>
        <end position="246"/>
    </location>
</feature>
<dbReference type="InterPro" id="IPR001314">
    <property type="entry name" value="Peptidase_S1A"/>
</dbReference>
<keyword evidence="4" id="KW-0645">Protease</keyword>
<dbReference type="InterPro" id="IPR043504">
    <property type="entry name" value="Peptidase_S1_PA_chymotrypsin"/>
</dbReference>
<dbReference type="Gene3D" id="2.40.10.10">
    <property type="entry name" value="Trypsin-like serine proteases"/>
    <property type="match status" value="1"/>
</dbReference>
<dbReference type="SUPFAM" id="SSF48726">
    <property type="entry name" value="Immunoglobulin"/>
    <property type="match status" value="1"/>
</dbReference>
<dbReference type="InterPro" id="IPR009003">
    <property type="entry name" value="Peptidase_S1_PA"/>
</dbReference>
<dbReference type="PROSITE" id="PS50835">
    <property type="entry name" value="IG_LIKE"/>
    <property type="match status" value="1"/>
</dbReference>
<dbReference type="InterPro" id="IPR003598">
    <property type="entry name" value="Ig_sub2"/>
</dbReference>
<sequence>MSQCHFLLSADVVTGPANSTLREGQTAMFECFIPDADVILWRKDGDLVEPSTRKLILVNKYLVVKDVLETDSGQYTCVARAKNGCFAKVSAYLSVIASGHSEACGMARTQPGATADGRISMGHKAAFGSAPWHAIIREVKKHTTFCGGSLISPDTVLTAAHCVVLFKTMFNYDFDSRYIQIYLGTNHCAGNNGVLRRLKSYKLHNRFNDYKNDLAVFKLDRPVEFTDDIMPICLESPKILKELLQP</sequence>
<comment type="caution">
    <text evidence="4">The sequence shown here is derived from an EMBL/GenBank/DDBJ whole genome shotgun (WGS) entry which is preliminary data.</text>
</comment>
<dbReference type="FunFam" id="2.40.10.10:FF:000068">
    <property type="entry name" value="transmembrane protease serine 2"/>
    <property type="match status" value="1"/>
</dbReference>
<dbReference type="SMART" id="SM00408">
    <property type="entry name" value="IGc2"/>
    <property type="match status" value="1"/>
</dbReference>
<dbReference type="Pfam" id="PF13927">
    <property type="entry name" value="Ig_3"/>
    <property type="match status" value="1"/>
</dbReference>
<dbReference type="Proteomes" id="UP000735302">
    <property type="component" value="Unassembled WGS sequence"/>
</dbReference>
<dbReference type="SUPFAM" id="SSF50494">
    <property type="entry name" value="Trypsin-like serine proteases"/>
    <property type="match status" value="1"/>
</dbReference>
<dbReference type="PROSITE" id="PS00134">
    <property type="entry name" value="TRYPSIN_HIS"/>
    <property type="match status" value="1"/>
</dbReference>
<reference evidence="4 5" key="1">
    <citation type="journal article" date="2021" name="Elife">
        <title>Chloroplast acquisition without the gene transfer in kleptoplastic sea slugs, Plakobranchus ocellatus.</title>
        <authorList>
            <person name="Maeda T."/>
            <person name="Takahashi S."/>
            <person name="Yoshida T."/>
            <person name="Shimamura S."/>
            <person name="Takaki Y."/>
            <person name="Nagai Y."/>
            <person name="Toyoda A."/>
            <person name="Suzuki Y."/>
            <person name="Arimoto A."/>
            <person name="Ishii H."/>
            <person name="Satoh N."/>
            <person name="Nishiyama T."/>
            <person name="Hasebe M."/>
            <person name="Maruyama T."/>
            <person name="Minagawa J."/>
            <person name="Obokata J."/>
            <person name="Shigenobu S."/>
        </authorList>
    </citation>
    <scope>NUCLEOTIDE SEQUENCE [LARGE SCALE GENOMIC DNA]</scope>
</reference>
<dbReference type="InterPro" id="IPR018114">
    <property type="entry name" value="TRYPSIN_HIS"/>
</dbReference>
<dbReference type="SMART" id="SM00020">
    <property type="entry name" value="Tryp_SPc"/>
    <property type="match status" value="1"/>
</dbReference>
<keyword evidence="1" id="KW-1015">Disulfide bond</keyword>
<organism evidence="4 5">
    <name type="scientific">Plakobranchus ocellatus</name>
    <dbReference type="NCBI Taxonomy" id="259542"/>
    <lineage>
        <taxon>Eukaryota</taxon>
        <taxon>Metazoa</taxon>
        <taxon>Spiralia</taxon>
        <taxon>Lophotrochozoa</taxon>
        <taxon>Mollusca</taxon>
        <taxon>Gastropoda</taxon>
        <taxon>Heterobranchia</taxon>
        <taxon>Euthyneura</taxon>
        <taxon>Panpulmonata</taxon>
        <taxon>Sacoglossa</taxon>
        <taxon>Placobranchoidea</taxon>
        <taxon>Plakobranchidae</taxon>
        <taxon>Plakobranchus</taxon>
    </lineage>
</organism>
<dbReference type="InterPro" id="IPR036179">
    <property type="entry name" value="Ig-like_dom_sf"/>
</dbReference>
<keyword evidence="5" id="KW-1185">Reference proteome</keyword>
<protein>
    <submittedName>
        <fullName evidence="4">Serine protease-like protein</fullName>
    </submittedName>
</protein>
<dbReference type="InterPro" id="IPR001254">
    <property type="entry name" value="Trypsin_dom"/>
</dbReference>
<dbReference type="InterPro" id="IPR003599">
    <property type="entry name" value="Ig_sub"/>
</dbReference>
<gene>
    <name evidence="4" type="ORF">PoB_005353400</name>
</gene>
<dbReference type="InterPro" id="IPR013783">
    <property type="entry name" value="Ig-like_fold"/>
</dbReference>
<dbReference type="PRINTS" id="PR00722">
    <property type="entry name" value="CHYMOTRYPSIN"/>
</dbReference>
<dbReference type="PANTHER" id="PTHR24252:SF7">
    <property type="entry name" value="HYALIN"/>
    <property type="match status" value="1"/>
</dbReference>
<dbReference type="PROSITE" id="PS50240">
    <property type="entry name" value="TRYPSIN_DOM"/>
    <property type="match status" value="1"/>
</dbReference>
<accession>A0AAV4C8J7</accession>
<dbReference type="Gene3D" id="2.60.40.10">
    <property type="entry name" value="Immunoglobulins"/>
    <property type="match status" value="1"/>
</dbReference>
<evidence type="ECO:0000313" key="4">
    <source>
        <dbReference type="EMBL" id="GFO27029.1"/>
    </source>
</evidence>
<evidence type="ECO:0000259" key="2">
    <source>
        <dbReference type="PROSITE" id="PS50240"/>
    </source>
</evidence>
<dbReference type="PANTHER" id="PTHR24252">
    <property type="entry name" value="ACROSIN-RELATED"/>
    <property type="match status" value="1"/>
</dbReference>
<dbReference type="GO" id="GO:0004252">
    <property type="term" value="F:serine-type endopeptidase activity"/>
    <property type="evidence" value="ECO:0007669"/>
    <property type="project" value="InterPro"/>
</dbReference>
<dbReference type="SMART" id="SM00409">
    <property type="entry name" value="IG"/>
    <property type="match status" value="1"/>
</dbReference>
<dbReference type="GO" id="GO:0006508">
    <property type="term" value="P:proteolysis"/>
    <property type="evidence" value="ECO:0007669"/>
    <property type="project" value="UniProtKB-KW"/>
</dbReference>
<evidence type="ECO:0000313" key="5">
    <source>
        <dbReference type="Proteomes" id="UP000735302"/>
    </source>
</evidence>
<evidence type="ECO:0000256" key="1">
    <source>
        <dbReference type="ARBA" id="ARBA00023157"/>
    </source>
</evidence>
<dbReference type="AlphaFoldDB" id="A0AAV4C8J7"/>
<proteinExistence type="predicted"/>